<dbReference type="PANTHER" id="PTHR10151">
    <property type="entry name" value="ECTONUCLEOTIDE PYROPHOSPHATASE/PHOSPHODIESTERASE"/>
    <property type="match status" value="1"/>
</dbReference>
<dbReference type="RefSeq" id="WP_111598860.1">
    <property type="nucleotide sequence ID" value="NZ_QLLL01000006.1"/>
</dbReference>
<keyword evidence="8" id="KW-1185">Reference proteome</keyword>
<keyword evidence="2" id="KW-0479">Metal-binding</keyword>
<keyword evidence="1 4" id="KW-0597">Phosphoprotein</keyword>
<dbReference type="CDD" id="cd16016">
    <property type="entry name" value="AP-SPAP"/>
    <property type="match status" value="1"/>
</dbReference>
<dbReference type="Pfam" id="PF01663">
    <property type="entry name" value="Phosphodiest"/>
    <property type="match status" value="1"/>
</dbReference>
<dbReference type="InterPro" id="IPR002591">
    <property type="entry name" value="Phosphodiest/P_Trfase"/>
</dbReference>
<feature type="signal peptide" evidence="6">
    <location>
        <begin position="1"/>
        <end position="20"/>
    </location>
</feature>
<dbReference type="Gene3D" id="3.40.720.10">
    <property type="entry name" value="Alkaline Phosphatase, subunit A"/>
    <property type="match status" value="1"/>
</dbReference>
<reference evidence="7 8" key="1">
    <citation type="submission" date="2018-06" db="EMBL/GenBank/DDBJ databases">
        <title>Genomic Encyclopedia of Archaeal and Bacterial Type Strains, Phase II (KMG-II): from individual species to whole genera.</title>
        <authorList>
            <person name="Goeker M."/>
        </authorList>
    </citation>
    <scope>NUCLEOTIDE SEQUENCE [LARGE SCALE GENOMIC DNA]</scope>
    <source>
        <strain evidence="7 8">DSM 23857</strain>
    </source>
</reference>
<dbReference type="PANTHER" id="PTHR10151:SF120">
    <property type="entry name" value="BIS(5'-ADENOSYL)-TRIPHOSPHATASE"/>
    <property type="match status" value="1"/>
</dbReference>
<sequence>MQKKLSSWIMLMLVASSVWAQQNVVERPKMVIGIMVDQMRWDYLYRFYHKYGDGGFRRILKNGFTCENTLINYAPTVTACGHTCVYTGSVPAIHGIVGNEWYNRSTDKIVYCTDDSTAKLVGGNKEKISMSPRNMLATTVGDELRMSTNFKSKVVSIALKDRAAILPGGHSANAAFWYDDASGHFVTSTYYMPTLPQWATNFNNAKNVNKYLAKNWETLYPINTYVESTADDKPYEIPNKGENKPVFIHKLDNFIDKDFGMIKNSPYGNSLTFDFAKAAIEGFQLGATTTDMLAISFSSPDIIGHAFGPNSVEVQDVYLRLDKELAAFLTYLDGKYGKNNYLMFITADHGVAESPGYLKENALPGGALELSLANSLNEKLAKRFGIPKAILSDEGAQIYLDKVAIAAAKLNQVEIENFIIDELRTYNDIADAVSVQQQQLNSLPAPFAQMYINGRNAKRCGDIFIIQAPGVKNGSAMGATHGSMYPYDAHIPLLWFGWKVPTGKSNRTMGMTDIAPTVAAFLQIQMPSGNVGHPITEILPTK</sequence>
<dbReference type="InterPro" id="IPR026263">
    <property type="entry name" value="Alkaline_phosphatase_prok"/>
</dbReference>
<evidence type="ECO:0000313" key="7">
    <source>
        <dbReference type="EMBL" id="RAJ02418.1"/>
    </source>
</evidence>
<evidence type="ECO:0000256" key="5">
    <source>
        <dbReference type="PIRSR" id="PIRSR031924-51"/>
    </source>
</evidence>
<dbReference type="GO" id="GO:0004035">
    <property type="term" value="F:alkaline phosphatase activity"/>
    <property type="evidence" value="ECO:0007669"/>
    <property type="project" value="InterPro"/>
</dbReference>
<feature type="active site" description="Phosphothreonine intermediate" evidence="4">
    <location>
        <position position="78"/>
    </location>
</feature>
<dbReference type="InterPro" id="IPR017850">
    <property type="entry name" value="Alkaline_phosphatase_core_sf"/>
</dbReference>
<feature type="binding site" evidence="5">
    <location>
        <position position="99"/>
    </location>
    <ligand>
        <name>substrate</name>
    </ligand>
</feature>
<feature type="binding site" evidence="5">
    <location>
        <begin position="160"/>
        <end position="162"/>
    </location>
    <ligand>
        <name>substrate</name>
    </ligand>
</feature>
<dbReference type="NCBIfam" id="NF042991">
    <property type="entry name" value="alk_phos_PafA"/>
    <property type="match status" value="1"/>
</dbReference>
<dbReference type="EMBL" id="QLLL01000006">
    <property type="protein sequence ID" value="RAJ02418.1"/>
    <property type="molecule type" value="Genomic_DNA"/>
</dbReference>
<evidence type="ECO:0000256" key="3">
    <source>
        <dbReference type="ARBA" id="ARBA00022729"/>
    </source>
</evidence>
<dbReference type="PIRSF" id="PIRSF031924">
    <property type="entry name" value="Pi-irrepressible_AP"/>
    <property type="match status" value="1"/>
</dbReference>
<protein>
    <submittedName>
        <fullName evidence="7">Putative AlkP superfamily pyrophosphatase or phosphodiesterase</fullName>
    </submittedName>
</protein>
<evidence type="ECO:0000256" key="1">
    <source>
        <dbReference type="ARBA" id="ARBA00022553"/>
    </source>
</evidence>
<dbReference type="Proteomes" id="UP000249547">
    <property type="component" value="Unassembled WGS sequence"/>
</dbReference>
<feature type="chain" id="PRO_5016330371" evidence="6">
    <location>
        <begin position="21"/>
        <end position="542"/>
    </location>
</feature>
<evidence type="ECO:0000256" key="6">
    <source>
        <dbReference type="SAM" id="SignalP"/>
    </source>
</evidence>
<dbReference type="Gene3D" id="3.30.1360.150">
    <property type="match status" value="1"/>
</dbReference>
<evidence type="ECO:0000256" key="4">
    <source>
        <dbReference type="PIRSR" id="PIRSR031924-50"/>
    </source>
</evidence>
<dbReference type="SUPFAM" id="SSF53649">
    <property type="entry name" value="Alkaline phosphatase-like"/>
    <property type="match status" value="1"/>
</dbReference>
<dbReference type="OrthoDB" id="9766127at2"/>
<comment type="caution">
    <text evidence="7">The sequence shown here is derived from an EMBL/GenBank/DDBJ whole genome shotgun (WGS) entry which is preliminary data.</text>
</comment>
<accession>A0A327QEW3</accession>
<proteinExistence type="predicted"/>
<dbReference type="AlphaFoldDB" id="A0A327QEW3"/>
<evidence type="ECO:0000313" key="8">
    <source>
        <dbReference type="Proteomes" id="UP000249547"/>
    </source>
</evidence>
<dbReference type="GO" id="GO:0046872">
    <property type="term" value="F:metal ion binding"/>
    <property type="evidence" value="ECO:0007669"/>
    <property type="project" value="UniProtKB-KW"/>
</dbReference>
<gene>
    <name evidence="7" type="ORF">LX64_03431</name>
</gene>
<evidence type="ECO:0000256" key="2">
    <source>
        <dbReference type="ARBA" id="ARBA00022723"/>
    </source>
</evidence>
<organism evidence="7 8">
    <name type="scientific">Chitinophaga skermanii</name>
    <dbReference type="NCBI Taxonomy" id="331697"/>
    <lineage>
        <taxon>Bacteria</taxon>
        <taxon>Pseudomonadati</taxon>
        <taxon>Bacteroidota</taxon>
        <taxon>Chitinophagia</taxon>
        <taxon>Chitinophagales</taxon>
        <taxon>Chitinophagaceae</taxon>
        <taxon>Chitinophaga</taxon>
    </lineage>
</organism>
<name>A0A327QEW3_9BACT</name>
<keyword evidence="3 6" id="KW-0732">Signal</keyword>